<dbReference type="AlphaFoldDB" id="A0A0N4UUV1"/>
<evidence type="ECO:0000313" key="11">
    <source>
        <dbReference type="EMBL" id="VDD85753.1"/>
    </source>
</evidence>
<keyword evidence="2" id="KW-0575">Peroxidase</keyword>
<proteinExistence type="inferred from homology"/>
<dbReference type="InterPro" id="IPR013098">
    <property type="entry name" value="Ig_I-set"/>
</dbReference>
<evidence type="ECO:0000256" key="3">
    <source>
        <dbReference type="ARBA" id="ARBA00022729"/>
    </source>
</evidence>
<feature type="chain" id="PRO_5043122479" evidence="9">
    <location>
        <begin position="18"/>
        <end position="1011"/>
    </location>
</feature>
<evidence type="ECO:0000256" key="5">
    <source>
        <dbReference type="ARBA" id="ARBA00023157"/>
    </source>
</evidence>
<dbReference type="InterPro" id="IPR007110">
    <property type="entry name" value="Ig-like_dom"/>
</dbReference>
<dbReference type="FunFam" id="2.60.40.10:FF:000032">
    <property type="entry name" value="palladin isoform X1"/>
    <property type="match status" value="1"/>
</dbReference>
<dbReference type="GO" id="GO:0005615">
    <property type="term" value="C:extracellular space"/>
    <property type="evidence" value="ECO:0007669"/>
    <property type="project" value="TreeGrafter"/>
</dbReference>
<dbReference type="PROSITE" id="PS50292">
    <property type="entry name" value="PEROXIDASE_3"/>
    <property type="match status" value="1"/>
</dbReference>
<dbReference type="SUPFAM" id="SSF48726">
    <property type="entry name" value="Immunoglobulin"/>
    <property type="match status" value="2"/>
</dbReference>
<dbReference type="FunFam" id="2.60.40.10:FF:000299">
    <property type="entry name" value="protogenin isoform X2"/>
    <property type="match status" value="1"/>
</dbReference>
<keyword evidence="12" id="KW-1185">Reference proteome</keyword>
<dbReference type="PRINTS" id="PR00457">
    <property type="entry name" value="ANPEROXIDASE"/>
</dbReference>
<keyword evidence="4" id="KW-0677">Repeat</keyword>
<dbReference type="PANTHER" id="PTHR11475">
    <property type="entry name" value="OXIDASE/PEROXIDASE"/>
    <property type="match status" value="1"/>
</dbReference>
<feature type="signal peptide" evidence="9">
    <location>
        <begin position="1"/>
        <end position="17"/>
    </location>
</feature>
<evidence type="ECO:0000256" key="9">
    <source>
        <dbReference type="SAM" id="SignalP"/>
    </source>
</evidence>
<dbReference type="EMBL" id="UXUI01007147">
    <property type="protein sequence ID" value="VDD85753.1"/>
    <property type="molecule type" value="Genomic_DNA"/>
</dbReference>
<dbReference type="OrthoDB" id="823504at2759"/>
<feature type="domain" description="Ig-like" evidence="10">
    <location>
        <begin position="123"/>
        <end position="212"/>
    </location>
</feature>
<evidence type="ECO:0000259" key="10">
    <source>
        <dbReference type="PROSITE" id="PS50835"/>
    </source>
</evidence>
<protein>
    <submittedName>
        <fullName evidence="13">Peroxidasin</fullName>
    </submittedName>
</protein>
<name>A0A0N4UUV1_ENTVE</name>
<accession>A0A0N4UUV1</accession>
<gene>
    <name evidence="11" type="ORF">EVEC_LOCUS896</name>
</gene>
<keyword evidence="8" id="KW-0479">Metal-binding</keyword>
<dbReference type="InterPro" id="IPR003599">
    <property type="entry name" value="Ig_sub"/>
</dbReference>
<evidence type="ECO:0000256" key="8">
    <source>
        <dbReference type="PIRSR" id="PIRSR619791-2"/>
    </source>
</evidence>
<dbReference type="InterPro" id="IPR013783">
    <property type="entry name" value="Ig-like_fold"/>
</dbReference>
<dbReference type="Gene3D" id="2.60.40.10">
    <property type="entry name" value="Immunoglobulins"/>
    <property type="match status" value="2"/>
</dbReference>
<comment type="similarity">
    <text evidence="1">Belongs to the immunoglobulin superfamily. DCC family.</text>
</comment>
<dbReference type="PROSITE" id="PS50835">
    <property type="entry name" value="IG_LIKE"/>
    <property type="match status" value="2"/>
</dbReference>
<dbReference type="SMART" id="SM00409">
    <property type="entry name" value="IG"/>
    <property type="match status" value="2"/>
</dbReference>
<dbReference type="Proteomes" id="UP000274131">
    <property type="component" value="Unassembled WGS sequence"/>
</dbReference>
<dbReference type="GO" id="GO:0006979">
    <property type="term" value="P:response to oxidative stress"/>
    <property type="evidence" value="ECO:0007669"/>
    <property type="project" value="InterPro"/>
</dbReference>
<organism evidence="13">
    <name type="scientific">Enterobius vermicularis</name>
    <name type="common">Human pinworm</name>
    <dbReference type="NCBI Taxonomy" id="51028"/>
    <lineage>
        <taxon>Eukaryota</taxon>
        <taxon>Metazoa</taxon>
        <taxon>Ecdysozoa</taxon>
        <taxon>Nematoda</taxon>
        <taxon>Chromadorea</taxon>
        <taxon>Rhabditida</taxon>
        <taxon>Spirurina</taxon>
        <taxon>Oxyuridomorpha</taxon>
        <taxon>Oxyuroidea</taxon>
        <taxon>Oxyuridae</taxon>
        <taxon>Enterobius</taxon>
    </lineage>
</organism>
<feature type="domain" description="Ig-like" evidence="10">
    <location>
        <begin position="30"/>
        <end position="118"/>
    </location>
</feature>
<dbReference type="SUPFAM" id="SSF48113">
    <property type="entry name" value="Heme-dependent peroxidases"/>
    <property type="match status" value="1"/>
</dbReference>
<keyword evidence="2" id="KW-0560">Oxidoreductase</keyword>
<dbReference type="InterPro" id="IPR003598">
    <property type="entry name" value="Ig_sub2"/>
</dbReference>
<dbReference type="FunFam" id="1.10.640.10:FF:000013">
    <property type="entry name" value="Thyroid peroxidase"/>
    <property type="match status" value="1"/>
</dbReference>
<evidence type="ECO:0000256" key="6">
    <source>
        <dbReference type="ARBA" id="ARBA00023180"/>
    </source>
</evidence>
<keyword evidence="7" id="KW-0393">Immunoglobulin domain</keyword>
<dbReference type="PANTHER" id="PTHR11475:SF140">
    <property type="entry name" value="PEROXIDASIN HOMOLOG PXN-2"/>
    <property type="match status" value="1"/>
</dbReference>
<dbReference type="GO" id="GO:0020037">
    <property type="term" value="F:heme binding"/>
    <property type="evidence" value="ECO:0007669"/>
    <property type="project" value="InterPro"/>
</dbReference>
<reference evidence="13" key="1">
    <citation type="submission" date="2017-02" db="UniProtKB">
        <authorList>
            <consortium name="WormBaseParasite"/>
        </authorList>
    </citation>
    <scope>IDENTIFICATION</scope>
</reference>
<evidence type="ECO:0000256" key="7">
    <source>
        <dbReference type="ARBA" id="ARBA00023319"/>
    </source>
</evidence>
<sequence>MISVIILLISSASVVCAEAFFHGQRLTQVPYFTETSKNTSYREGSAAKLICKANANPPPVILWYFRSQRILPSKKYIFIEDSTILTVYPFIKSDTGSYKCIAKNKNGQREHIFDVKMTENSAPIITDAPQSRIAQPGEHITFMCKASGMPQPQITWSFNGFLLNDDDKHITLLNNDTELVINHVTREDHGNYTCRAVNSLGDSSAKAQLIINIPHQESIDATLTNDLLNNVVSKAKENVEKAIFESRRSFTLNATSPWEYLRKFKFNIPQNAELTKAREIYEQSLLLIQDHIQKGLNFTISDLPTNFSFESVLAVSHIQTIMELSGCVTGPFRNPCTLISYDGQCNNIEHPFWGVAQTPFRRNLPPIYENGFNTPVGWSPDKLYHGFKKPNPRTISMKLISTKDITPHFGYTAMIKQWGQFLAHDIEQTAPGLARQTYMKGAICNRTCENLDPCYNVPIPPEDPRMQMEKKPEFPCIEIERSSATCGSGQTGPIYRQLTYREQMNILTAFIDASNIYGSSEVDALDLRDLFSDHGLLRFDIVSTAQQPYLPFERESAMECRRNRSRENPISCFLAGDYRANEQLALLSMHTLWLREHNRIAAKFLEINPHWDGETIYQETRKLIGAIFQFITYEHWLPKVLGQDAYKQLIGEYTGYDPEVNPTLANSFSAAALRFGHTLVNPVIYRLGKDFEPIKEGNIPLHEAFFAPERLLSEGGIDPLLRGLFGAPMKQPTEHQLVNSELTNKLFSRVEDQKGIVDYCSLCTTSPPLIFNEEETTGYPDTTARTKLQELYGHPGNIDLWVGAISERRLAGALVGPTIACIISDQFRRLRTGDRFCFTISLKLRGPQKLVALVKTEFNQRYENDGVFTKLQLQQIRKASLSAVLCNSGDDIDRVQRDVFEYIGDRQPNFYEKCSNIPQINLNVWQSCCEKTCSANNEANVRRKYDRGAIFSDSGHCEKKRGANKRILSEKCELNGVVRNEGEEWKLDDYITCKCKKGHYACGAPKRYSRK</sequence>
<dbReference type="WBParaSite" id="EVEC_0000118801-mRNA-1">
    <property type="protein sequence ID" value="EVEC_0000118801-mRNA-1"/>
    <property type="gene ID" value="EVEC_0000118801"/>
</dbReference>
<dbReference type="Pfam" id="PF07679">
    <property type="entry name" value="I-set"/>
    <property type="match status" value="2"/>
</dbReference>
<keyword evidence="3 9" id="KW-0732">Signal</keyword>
<evidence type="ECO:0000256" key="2">
    <source>
        <dbReference type="ARBA" id="ARBA00022559"/>
    </source>
</evidence>
<keyword evidence="6" id="KW-0325">Glycoprotein</keyword>
<dbReference type="InterPro" id="IPR010255">
    <property type="entry name" value="Haem_peroxidase_sf"/>
</dbReference>
<dbReference type="InterPro" id="IPR036179">
    <property type="entry name" value="Ig-like_dom_sf"/>
</dbReference>
<evidence type="ECO:0000256" key="1">
    <source>
        <dbReference type="ARBA" id="ARBA00009588"/>
    </source>
</evidence>
<dbReference type="InterPro" id="IPR037120">
    <property type="entry name" value="Haem_peroxidase_sf_animal"/>
</dbReference>
<dbReference type="SMART" id="SM00408">
    <property type="entry name" value="IGc2"/>
    <property type="match status" value="2"/>
</dbReference>
<dbReference type="GO" id="GO:0046872">
    <property type="term" value="F:metal ion binding"/>
    <property type="evidence" value="ECO:0007669"/>
    <property type="project" value="UniProtKB-KW"/>
</dbReference>
<keyword evidence="8" id="KW-0349">Heme</keyword>
<feature type="binding site" description="axial binding residue" evidence="8">
    <location>
        <position position="677"/>
    </location>
    <ligand>
        <name>heme b</name>
        <dbReference type="ChEBI" id="CHEBI:60344"/>
    </ligand>
    <ligandPart>
        <name>Fe</name>
        <dbReference type="ChEBI" id="CHEBI:18248"/>
    </ligandPart>
</feature>
<evidence type="ECO:0000313" key="13">
    <source>
        <dbReference type="WBParaSite" id="EVEC_0000118801-mRNA-1"/>
    </source>
</evidence>
<evidence type="ECO:0000313" key="12">
    <source>
        <dbReference type="Proteomes" id="UP000274131"/>
    </source>
</evidence>
<keyword evidence="5" id="KW-1015">Disulfide bond</keyword>
<dbReference type="GO" id="GO:0004601">
    <property type="term" value="F:peroxidase activity"/>
    <property type="evidence" value="ECO:0007669"/>
    <property type="project" value="UniProtKB-KW"/>
</dbReference>
<dbReference type="Gene3D" id="1.10.640.10">
    <property type="entry name" value="Haem peroxidase domain superfamily, animal type"/>
    <property type="match status" value="1"/>
</dbReference>
<dbReference type="InterPro" id="IPR019791">
    <property type="entry name" value="Haem_peroxidase_animal"/>
</dbReference>
<reference evidence="11 12" key="2">
    <citation type="submission" date="2018-10" db="EMBL/GenBank/DDBJ databases">
        <authorList>
            <consortium name="Pathogen Informatics"/>
        </authorList>
    </citation>
    <scope>NUCLEOTIDE SEQUENCE [LARGE SCALE GENOMIC DNA]</scope>
</reference>
<dbReference type="STRING" id="51028.A0A0N4UUV1"/>
<dbReference type="Pfam" id="PF03098">
    <property type="entry name" value="An_peroxidase"/>
    <property type="match status" value="1"/>
</dbReference>
<evidence type="ECO:0000256" key="4">
    <source>
        <dbReference type="ARBA" id="ARBA00022737"/>
    </source>
</evidence>
<keyword evidence="8" id="KW-0408">Iron</keyword>